<reference evidence="2" key="1">
    <citation type="submission" date="2023-01" db="EMBL/GenBank/DDBJ databases">
        <title>Genomic dissection of endemic carbapenem resistance: metallo-beta-lactamase gene dissemination through clonal, plasmid and integron transfer pathways.</title>
        <authorList>
            <person name="Macesic N."/>
        </authorList>
    </citation>
    <scope>NUCLEOTIDE SEQUENCE</scope>
    <source>
        <strain evidence="3">CPO382</strain>
        <strain evidence="2">CPO573</strain>
    </source>
</reference>
<dbReference type="PANTHER" id="PTHR22916">
    <property type="entry name" value="GLYCOSYLTRANSFERASE"/>
    <property type="match status" value="1"/>
</dbReference>
<keyword evidence="2" id="KW-0328">Glycosyltransferase</keyword>
<gene>
    <name evidence="2" type="ORF">P9854_06790</name>
    <name evidence="3" type="ORF">P9921_24200</name>
</gene>
<evidence type="ECO:0000313" key="2">
    <source>
        <dbReference type="EMBL" id="MDK4765518.1"/>
    </source>
</evidence>
<dbReference type="GO" id="GO:0016758">
    <property type="term" value="F:hexosyltransferase activity"/>
    <property type="evidence" value="ECO:0007669"/>
    <property type="project" value="UniProtKB-ARBA"/>
</dbReference>
<proteinExistence type="predicted"/>
<evidence type="ECO:0000313" key="3">
    <source>
        <dbReference type="EMBL" id="MDK5173549.1"/>
    </source>
</evidence>
<dbReference type="CDD" id="cd00761">
    <property type="entry name" value="Glyco_tranf_GTA_type"/>
    <property type="match status" value="1"/>
</dbReference>
<dbReference type="AlphaFoldDB" id="A0AAW6X096"/>
<comment type="caution">
    <text evidence="2">The sequence shown here is derived from an EMBL/GenBank/DDBJ whole genome shotgun (WGS) entry which is preliminary data.</text>
</comment>
<protein>
    <submittedName>
        <fullName evidence="2">Glycosyltransferase family 2 protein</fullName>
        <ecNumber evidence="2">2.4.-.-</ecNumber>
    </submittedName>
</protein>
<accession>A0AAW6X096</accession>
<dbReference type="Proteomes" id="UP001174748">
    <property type="component" value="Unassembled WGS sequence"/>
</dbReference>
<feature type="domain" description="Glycosyltransferase 2-like" evidence="1">
    <location>
        <begin position="7"/>
        <end position="138"/>
    </location>
</feature>
<name>A0AAW6X096_9GAMM</name>
<dbReference type="EC" id="2.4.-.-" evidence="2"/>
<dbReference type="PANTHER" id="PTHR22916:SF3">
    <property type="entry name" value="UDP-GLCNAC:BETAGAL BETA-1,3-N-ACETYLGLUCOSAMINYLTRANSFERASE-LIKE PROTEIN 1"/>
    <property type="match status" value="1"/>
</dbReference>
<dbReference type="Gene3D" id="3.90.550.10">
    <property type="entry name" value="Spore Coat Polysaccharide Biosynthesis Protein SpsA, Chain A"/>
    <property type="match status" value="1"/>
</dbReference>
<evidence type="ECO:0000259" key="1">
    <source>
        <dbReference type="Pfam" id="PF00535"/>
    </source>
</evidence>
<evidence type="ECO:0000313" key="5">
    <source>
        <dbReference type="Proteomes" id="UP001174748"/>
    </source>
</evidence>
<dbReference type="SUPFAM" id="SSF53448">
    <property type="entry name" value="Nucleotide-diphospho-sugar transferases"/>
    <property type="match status" value="1"/>
</dbReference>
<keyword evidence="2" id="KW-0808">Transferase</keyword>
<keyword evidence="5" id="KW-1185">Reference proteome</keyword>
<dbReference type="RefSeq" id="WP_055313704.1">
    <property type="nucleotide sequence ID" value="NZ_CAYETX010000072.1"/>
</dbReference>
<dbReference type="InterPro" id="IPR029044">
    <property type="entry name" value="Nucleotide-diphossugar_trans"/>
</dbReference>
<dbReference type="Proteomes" id="UP001173597">
    <property type="component" value="Unassembled WGS sequence"/>
</dbReference>
<dbReference type="InterPro" id="IPR001173">
    <property type="entry name" value="Glyco_trans_2-like"/>
</dbReference>
<dbReference type="Pfam" id="PF00535">
    <property type="entry name" value="Glycos_transf_2"/>
    <property type="match status" value="1"/>
</dbReference>
<sequence>MGPVIFSIIIPAYNVSEYLSNCLASIVKQEGCKSFECIIINDGSTDNTGDIAESFIINEKVKNFYYYEKKNGGVSETRNFGLEKASGEYIVFIDADDIISPNLLYFLSKAIEEHDADLVYYDFEVLRGESTEESNVLRDDLKFICSEMSKQELASKPNYPWARAAKRSLYENIVYPLGLIYEDIVSTTILNALCQKPYHIKNALYGYRKRPNSLMSESALKQLVMFETIQYLKIECRKNNIAEVYYNSAVVNLSRSAFMSVYRIKDREKFIAGRQMMWQSYQELPLIDGLRSYATHLEKLIFVIIKAKKLAIPVSWGLGKLVSRIDAKRNSRFSD</sequence>
<dbReference type="EMBL" id="JARTLO010000004">
    <property type="protein sequence ID" value="MDK4765518.1"/>
    <property type="molecule type" value="Genomic_DNA"/>
</dbReference>
<evidence type="ECO:0000313" key="4">
    <source>
        <dbReference type="Proteomes" id="UP001173597"/>
    </source>
</evidence>
<organism evidence="2 4">
    <name type="scientific">Serratia nevei</name>
    <dbReference type="NCBI Taxonomy" id="2703794"/>
    <lineage>
        <taxon>Bacteria</taxon>
        <taxon>Pseudomonadati</taxon>
        <taxon>Pseudomonadota</taxon>
        <taxon>Gammaproteobacteria</taxon>
        <taxon>Enterobacterales</taxon>
        <taxon>Yersiniaceae</taxon>
        <taxon>Serratia</taxon>
    </lineage>
</organism>
<dbReference type="EMBL" id="JARTOI010000065">
    <property type="protein sequence ID" value="MDK5173549.1"/>
    <property type="molecule type" value="Genomic_DNA"/>
</dbReference>